<evidence type="ECO:0000313" key="1">
    <source>
        <dbReference type="EMBL" id="MEQ2207795.1"/>
    </source>
</evidence>
<organism evidence="1 2">
    <name type="scientific">Xenoophorus captivus</name>
    <dbReference type="NCBI Taxonomy" id="1517983"/>
    <lineage>
        <taxon>Eukaryota</taxon>
        <taxon>Metazoa</taxon>
        <taxon>Chordata</taxon>
        <taxon>Craniata</taxon>
        <taxon>Vertebrata</taxon>
        <taxon>Euteleostomi</taxon>
        <taxon>Actinopterygii</taxon>
        <taxon>Neopterygii</taxon>
        <taxon>Teleostei</taxon>
        <taxon>Neoteleostei</taxon>
        <taxon>Acanthomorphata</taxon>
        <taxon>Ovalentaria</taxon>
        <taxon>Atherinomorphae</taxon>
        <taxon>Cyprinodontiformes</taxon>
        <taxon>Goodeidae</taxon>
        <taxon>Xenoophorus</taxon>
    </lineage>
</organism>
<proteinExistence type="predicted"/>
<accession>A0ABV0RI16</accession>
<protein>
    <submittedName>
        <fullName evidence="1">Uncharacterized protein</fullName>
    </submittedName>
</protein>
<name>A0ABV0RI16_9TELE</name>
<evidence type="ECO:0000313" key="2">
    <source>
        <dbReference type="Proteomes" id="UP001434883"/>
    </source>
</evidence>
<comment type="caution">
    <text evidence="1">The sequence shown here is derived from an EMBL/GenBank/DDBJ whole genome shotgun (WGS) entry which is preliminary data.</text>
</comment>
<gene>
    <name evidence="1" type="ORF">XENOCAPTIV_018871</name>
</gene>
<reference evidence="1 2" key="1">
    <citation type="submission" date="2021-06" db="EMBL/GenBank/DDBJ databases">
        <authorList>
            <person name="Palmer J.M."/>
        </authorList>
    </citation>
    <scope>NUCLEOTIDE SEQUENCE [LARGE SCALE GENOMIC DNA]</scope>
    <source>
        <strain evidence="1 2">XC_2019</strain>
        <tissue evidence="1">Muscle</tissue>
    </source>
</reference>
<sequence length="100" mass="10888">MAEKFCRDMWKSGRYTYKHGVTVATVVGVPPVTFGLPVQNPALSVSVVVSLGKRLHPPCLLMVVRGLGGACVLQLHFCQSAPDNGRQCSLPLSLHEWVDE</sequence>
<dbReference type="EMBL" id="JAHRIN010045985">
    <property type="protein sequence ID" value="MEQ2207795.1"/>
    <property type="molecule type" value="Genomic_DNA"/>
</dbReference>
<keyword evidence="2" id="KW-1185">Reference proteome</keyword>
<dbReference type="Proteomes" id="UP001434883">
    <property type="component" value="Unassembled WGS sequence"/>
</dbReference>